<name>A0A381RPI6_9ZZZZ</name>
<dbReference type="AlphaFoldDB" id="A0A381RPI6"/>
<evidence type="ECO:0000313" key="1">
    <source>
        <dbReference type="EMBL" id="SUZ93081.1"/>
    </source>
</evidence>
<sequence>MDVNQFKTDSKDTISNCCRKDREREKFDYHSVNLGSGATGMLTLA</sequence>
<dbReference type="EMBL" id="UINC01002116">
    <property type="protein sequence ID" value="SUZ93081.1"/>
    <property type="molecule type" value="Genomic_DNA"/>
</dbReference>
<reference evidence="1" key="1">
    <citation type="submission" date="2018-05" db="EMBL/GenBank/DDBJ databases">
        <authorList>
            <person name="Lanie J.A."/>
            <person name="Ng W.-L."/>
            <person name="Kazmierczak K.M."/>
            <person name="Andrzejewski T.M."/>
            <person name="Davidsen T.M."/>
            <person name="Wayne K.J."/>
            <person name="Tettelin H."/>
            <person name="Glass J.I."/>
            <person name="Rusch D."/>
            <person name="Podicherti R."/>
            <person name="Tsui H.-C.T."/>
            <person name="Winkler M.E."/>
        </authorList>
    </citation>
    <scope>NUCLEOTIDE SEQUENCE</scope>
</reference>
<organism evidence="1">
    <name type="scientific">marine metagenome</name>
    <dbReference type="NCBI Taxonomy" id="408172"/>
    <lineage>
        <taxon>unclassified sequences</taxon>
        <taxon>metagenomes</taxon>
        <taxon>ecological metagenomes</taxon>
    </lineage>
</organism>
<proteinExistence type="predicted"/>
<gene>
    <name evidence="1" type="ORF">METZ01_LOCUS45935</name>
</gene>
<protein>
    <submittedName>
        <fullName evidence="1">Uncharacterized protein</fullName>
    </submittedName>
</protein>
<accession>A0A381RPI6</accession>